<gene>
    <name evidence="1" type="ORF">MICAB_3370006</name>
</gene>
<dbReference type="AlphaFoldDB" id="I4FPD2"/>
<accession>I4FPD2</accession>
<dbReference type="EMBL" id="CAII01000265">
    <property type="protein sequence ID" value="CCH97507.1"/>
    <property type="molecule type" value="Genomic_DNA"/>
</dbReference>
<dbReference type="Proteomes" id="UP000003172">
    <property type="component" value="Unassembled WGS sequence"/>
</dbReference>
<name>I4FPD2_MICAE</name>
<proteinExistence type="predicted"/>
<evidence type="ECO:0000313" key="1">
    <source>
        <dbReference type="EMBL" id="CCH97507.1"/>
    </source>
</evidence>
<reference evidence="1 2" key="1">
    <citation type="submission" date="2012-04" db="EMBL/GenBank/DDBJ databases">
        <authorList>
            <person name="Genoscope - CEA"/>
        </authorList>
    </citation>
    <scope>NUCLEOTIDE SEQUENCE [LARGE SCALE GENOMIC DNA]</scope>
    <source>
        <strain evidence="1 2">9717</strain>
    </source>
</reference>
<evidence type="ECO:0000313" key="2">
    <source>
        <dbReference type="Proteomes" id="UP000003172"/>
    </source>
</evidence>
<protein>
    <submittedName>
        <fullName evidence="1">Uncharacterized protein</fullName>
    </submittedName>
</protein>
<comment type="caution">
    <text evidence="1">The sequence shown here is derived from an EMBL/GenBank/DDBJ whole genome shotgun (WGS) entry which is preliminary data.</text>
</comment>
<sequence>MLKLYLEILRNGEITDDGSLDQIELRLTGLVVEDRQKLKVYNKIYRNVFNETWVTTDERPVHSSWN</sequence>
<organism evidence="1 2">
    <name type="scientific">Microcystis aeruginosa PCC 9717</name>
    <dbReference type="NCBI Taxonomy" id="1160286"/>
    <lineage>
        <taxon>Bacteria</taxon>
        <taxon>Bacillati</taxon>
        <taxon>Cyanobacteriota</taxon>
        <taxon>Cyanophyceae</taxon>
        <taxon>Oscillatoriophycideae</taxon>
        <taxon>Chroococcales</taxon>
        <taxon>Microcystaceae</taxon>
        <taxon>Microcystis</taxon>
    </lineage>
</organism>
<dbReference type="HOGENOM" id="CLU_2826289_0_0_3"/>